<dbReference type="InterPro" id="IPR032675">
    <property type="entry name" value="LRR_dom_sf"/>
</dbReference>
<dbReference type="InterPro" id="IPR038005">
    <property type="entry name" value="RX-like_CC"/>
</dbReference>
<dbReference type="EMBL" id="GDJX01012764">
    <property type="protein sequence ID" value="JAT55172.1"/>
    <property type="molecule type" value="Transcribed_RNA"/>
</dbReference>
<dbReference type="FunFam" id="3.40.50.300:FF:001091">
    <property type="entry name" value="Probable disease resistance protein At1g61300"/>
    <property type="match status" value="1"/>
</dbReference>
<dbReference type="GO" id="GO:0042742">
    <property type="term" value="P:defense response to bacterium"/>
    <property type="evidence" value="ECO:0007669"/>
    <property type="project" value="UniProtKB-ARBA"/>
</dbReference>
<accession>A0A1D1YKL0</accession>
<dbReference type="FunFam" id="1.10.10.10:FF:000322">
    <property type="entry name" value="Probable disease resistance protein At1g63360"/>
    <property type="match status" value="1"/>
</dbReference>
<feature type="domain" description="NB-ARC" evidence="7">
    <location>
        <begin position="181"/>
        <end position="355"/>
    </location>
</feature>
<evidence type="ECO:0000256" key="4">
    <source>
        <dbReference type="ARBA" id="ARBA00022741"/>
    </source>
</evidence>
<dbReference type="Gene3D" id="3.80.10.10">
    <property type="entry name" value="Ribonuclease Inhibitor"/>
    <property type="match status" value="1"/>
</dbReference>
<reference evidence="11" key="1">
    <citation type="submission" date="2015-07" db="EMBL/GenBank/DDBJ databases">
        <title>Transcriptome Assembly of Anthurium amnicola.</title>
        <authorList>
            <person name="Suzuki J."/>
        </authorList>
    </citation>
    <scope>NUCLEOTIDE SEQUENCE</scope>
</reference>
<dbReference type="PRINTS" id="PR00364">
    <property type="entry name" value="DISEASERSIST"/>
</dbReference>
<dbReference type="Gene3D" id="1.10.8.430">
    <property type="entry name" value="Helical domain of apoptotic protease-activating factors"/>
    <property type="match status" value="1"/>
</dbReference>
<dbReference type="PANTHER" id="PTHR23155:SF1232">
    <property type="entry name" value="OS09G0270700 PROTEIN"/>
    <property type="match status" value="1"/>
</dbReference>
<keyword evidence="3" id="KW-0677">Repeat</keyword>
<proteinExistence type="inferred from homology"/>
<dbReference type="Gene3D" id="1.10.10.10">
    <property type="entry name" value="Winged helix-like DNA-binding domain superfamily/Winged helix DNA-binding domain"/>
    <property type="match status" value="1"/>
</dbReference>
<dbReference type="InterPro" id="IPR044974">
    <property type="entry name" value="Disease_R_plants"/>
</dbReference>
<dbReference type="InterPro" id="IPR041118">
    <property type="entry name" value="Rx_N"/>
</dbReference>
<feature type="domain" description="Disease resistance protein winged helix" evidence="9">
    <location>
        <begin position="443"/>
        <end position="513"/>
    </location>
</feature>
<dbReference type="CDD" id="cd14798">
    <property type="entry name" value="RX-CC_like"/>
    <property type="match status" value="1"/>
</dbReference>
<dbReference type="Pfam" id="PF23559">
    <property type="entry name" value="WHD_DRP"/>
    <property type="match status" value="1"/>
</dbReference>
<evidence type="ECO:0000256" key="6">
    <source>
        <dbReference type="SAM" id="SignalP"/>
    </source>
</evidence>
<keyword evidence="5" id="KW-0611">Plant defense</keyword>
<evidence type="ECO:0000259" key="10">
    <source>
        <dbReference type="Pfam" id="PF23598"/>
    </source>
</evidence>
<dbReference type="InterPro" id="IPR042197">
    <property type="entry name" value="Apaf_helical"/>
</dbReference>
<dbReference type="InterPro" id="IPR058922">
    <property type="entry name" value="WHD_DRP"/>
</dbReference>
<evidence type="ECO:0000256" key="2">
    <source>
        <dbReference type="ARBA" id="ARBA00022614"/>
    </source>
</evidence>
<dbReference type="InterPro" id="IPR055414">
    <property type="entry name" value="LRR_R13L4/SHOC2-like"/>
</dbReference>
<dbReference type="GO" id="GO:0009626">
    <property type="term" value="P:plant-type hypersensitive response"/>
    <property type="evidence" value="ECO:0007669"/>
    <property type="project" value="UniProtKB-ARBA"/>
</dbReference>
<gene>
    <name evidence="11" type="primary">RPM1_3</name>
    <name evidence="11" type="ORF">g.124441</name>
</gene>
<dbReference type="Gene3D" id="3.40.50.300">
    <property type="entry name" value="P-loop containing nucleotide triphosphate hydrolases"/>
    <property type="match status" value="1"/>
</dbReference>
<comment type="similarity">
    <text evidence="1">Belongs to the disease resistance NB-LRR family.</text>
</comment>
<dbReference type="InterPro" id="IPR027417">
    <property type="entry name" value="P-loop_NTPase"/>
</dbReference>
<evidence type="ECO:0000259" key="8">
    <source>
        <dbReference type="Pfam" id="PF18052"/>
    </source>
</evidence>
<dbReference type="Pfam" id="PF18052">
    <property type="entry name" value="Rx_N"/>
    <property type="match status" value="1"/>
</dbReference>
<evidence type="ECO:0000259" key="7">
    <source>
        <dbReference type="Pfam" id="PF00931"/>
    </source>
</evidence>
<dbReference type="Pfam" id="PF00931">
    <property type="entry name" value="NB-ARC"/>
    <property type="match status" value="1"/>
</dbReference>
<dbReference type="InterPro" id="IPR036388">
    <property type="entry name" value="WH-like_DNA-bd_sf"/>
</dbReference>
<dbReference type="SUPFAM" id="SSF52540">
    <property type="entry name" value="P-loop containing nucleoside triphosphate hydrolases"/>
    <property type="match status" value="1"/>
</dbReference>
<feature type="domain" description="Disease resistance R13L4/SHOC-2-like LRR" evidence="10">
    <location>
        <begin position="559"/>
        <end position="864"/>
    </location>
</feature>
<feature type="domain" description="Disease resistance N-terminal" evidence="8">
    <location>
        <begin position="21"/>
        <end position="105"/>
    </location>
</feature>
<dbReference type="GO" id="GO:0043531">
    <property type="term" value="F:ADP binding"/>
    <property type="evidence" value="ECO:0007669"/>
    <property type="project" value="InterPro"/>
</dbReference>
<evidence type="ECO:0000256" key="5">
    <source>
        <dbReference type="ARBA" id="ARBA00022821"/>
    </source>
</evidence>
<keyword evidence="4" id="KW-0547">Nucleotide-binding</keyword>
<protein>
    <submittedName>
        <fullName evidence="11">Disease resistance protein RPM1</fullName>
    </submittedName>
</protein>
<name>A0A1D1YKL0_9ARAE</name>
<dbReference type="AlphaFoldDB" id="A0A1D1YKL0"/>
<dbReference type="Gene3D" id="1.20.5.4130">
    <property type="match status" value="1"/>
</dbReference>
<dbReference type="Pfam" id="PF23598">
    <property type="entry name" value="LRR_14"/>
    <property type="match status" value="1"/>
</dbReference>
<feature type="signal peptide" evidence="6">
    <location>
        <begin position="1"/>
        <end position="18"/>
    </location>
</feature>
<sequence length="969" mass="112965">MAEALFFFLIQKITSVLGEEALKQASSLFAQEVTLLTQVRSRMSQIKSEFEVIKAFLSYIGMRKDNNLVLEAWVKQVRDVAFEVEDILDKYTYLLADQHRRSSRSFIIKTFHHSSNFWAWNEIATQLEEILNRLHHLRDMKDRYGIKTVEGESSNSTDERDQNLAQSSHFLDDDEIVGIKTNKKLLVQWLTDKEPKRTIISVCGMVGLGKTTLVSKVYRSKIIKVHFDCHAWISVSQTYLVDDLLRRIVGEFFKDKEGGIPQHIDTMSRTGIVEILHDYLQNKRYVIILDDVWSTDVWTALRDLIVGNNCASRVVVTTRNQKVASLAAKNRVMKLEPLSSEEAWSLFCRKAFWKDRERKCPPVLENQAKEIMNKCECLPLAIVAVGNLLSLRHKKELEWKKVLDDINWELNNSPELDLMKRIFALSLKDLPEYLKNCFLYCGIFPEDYLIKRKKLIRLWIAEGFIKERRRRTMEEVAEDNLNELIHRCMLQIVERNDFGRVRACKMNAIMRELTLSISEKEDFYVVCENSETSSLGEARRLSVHRCGNTIQLSERNMLHLRSLILFDAIIFPKFRFKLLRVLDMQGAPIESLPHEVFDMFNLYYLGLRNTRIRKISKSIKRLINLQTLDLAYTKVKKLPDGVAELKSLRHLFVHTIVDQTHKSFNYFCGFPAPKGICDLKDLHTLQGVEASKEMIRHLKKMAQLRSFRIMKVRGIHCMELSAAIEKMDRLHKLDIWASEEREALDLGDMSISSSHLQKLTLRAQLKHKVLPSWFCSLNNLTWLRLGWTGLQGDPLPIISKLPSLVFLLLLKAYDGHKLCFQEGWFPKLKDLRLLDMDHLQHVEIEKGALTKLRQMNLVRCGALEEVPHGIVEHLTKLEMLFLEEMPEEFVRSLRSKIHGKLEESVITLRSKTQEDCTRILHIPPVITHIFQKDGRWYGESLRDPSLFDSLNQDEYIAMLREEMDLKEER</sequence>
<feature type="chain" id="PRO_5008900281" evidence="6">
    <location>
        <begin position="19"/>
        <end position="969"/>
    </location>
</feature>
<evidence type="ECO:0000256" key="1">
    <source>
        <dbReference type="ARBA" id="ARBA00008894"/>
    </source>
</evidence>
<dbReference type="PANTHER" id="PTHR23155">
    <property type="entry name" value="DISEASE RESISTANCE PROTEIN RP"/>
    <property type="match status" value="1"/>
</dbReference>
<evidence type="ECO:0000313" key="11">
    <source>
        <dbReference type="EMBL" id="JAT55172.1"/>
    </source>
</evidence>
<dbReference type="SUPFAM" id="SSF52058">
    <property type="entry name" value="L domain-like"/>
    <property type="match status" value="1"/>
</dbReference>
<keyword evidence="2" id="KW-0433">Leucine-rich repeat</keyword>
<organism evidence="11">
    <name type="scientific">Anthurium amnicola</name>
    <dbReference type="NCBI Taxonomy" id="1678845"/>
    <lineage>
        <taxon>Eukaryota</taxon>
        <taxon>Viridiplantae</taxon>
        <taxon>Streptophyta</taxon>
        <taxon>Embryophyta</taxon>
        <taxon>Tracheophyta</taxon>
        <taxon>Spermatophyta</taxon>
        <taxon>Magnoliopsida</taxon>
        <taxon>Liliopsida</taxon>
        <taxon>Araceae</taxon>
        <taxon>Pothoideae</taxon>
        <taxon>Potheae</taxon>
        <taxon>Anthurium</taxon>
    </lineage>
</organism>
<dbReference type="InterPro" id="IPR002182">
    <property type="entry name" value="NB-ARC"/>
</dbReference>
<evidence type="ECO:0000256" key="3">
    <source>
        <dbReference type="ARBA" id="ARBA00022737"/>
    </source>
</evidence>
<keyword evidence="6" id="KW-0732">Signal</keyword>
<dbReference type="GO" id="GO:0002758">
    <property type="term" value="P:innate immune response-activating signaling pathway"/>
    <property type="evidence" value="ECO:0007669"/>
    <property type="project" value="UniProtKB-ARBA"/>
</dbReference>
<evidence type="ECO:0000259" key="9">
    <source>
        <dbReference type="Pfam" id="PF23559"/>
    </source>
</evidence>